<keyword evidence="2" id="KW-0378">Hydrolase</keyword>
<dbReference type="EC" id="3.-.-.-" evidence="2"/>
<evidence type="ECO:0000313" key="2">
    <source>
        <dbReference type="EMBL" id="WWR45373.1"/>
    </source>
</evidence>
<protein>
    <submittedName>
        <fullName evidence="2">Divergent polysaccharide deacetylase family protein</fullName>
        <ecNumber evidence="2">3.-.-.-</ecNumber>
    </submittedName>
</protein>
<gene>
    <name evidence="2" type="ORF">RZ517_11220</name>
</gene>
<name>A0ABZ2HE09_9RHOB</name>
<feature type="region of interest" description="Disordered" evidence="1">
    <location>
        <begin position="30"/>
        <end position="294"/>
    </location>
</feature>
<proteinExistence type="predicted"/>
<dbReference type="InterPro" id="IPR006837">
    <property type="entry name" value="Divergent_DAC"/>
</dbReference>
<accession>A0ABZ2HE09</accession>
<keyword evidence="3" id="KW-1185">Reference proteome</keyword>
<dbReference type="Proteomes" id="UP001364156">
    <property type="component" value="Chromosome"/>
</dbReference>
<feature type="compositionally biased region" description="Acidic residues" evidence="1">
    <location>
        <begin position="225"/>
        <end position="234"/>
    </location>
</feature>
<feature type="compositionally biased region" description="Low complexity" evidence="1">
    <location>
        <begin position="198"/>
        <end position="208"/>
    </location>
</feature>
<dbReference type="RefSeq" id="WP_338548318.1">
    <property type="nucleotide sequence ID" value="NZ_CP146069.1"/>
</dbReference>
<dbReference type="GO" id="GO:0016787">
    <property type="term" value="F:hydrolase activity"/>
    <property type="evidence" value="ECO:0007669"/>
    <property type="project" value="UniProtKB-KW"/>
</dbReference>
<reference evidence="2 3" key="1">
    <citation type="submission" date="2023-10" db="EMBL/GenBank/DDBJ databases">
        <title>Roseovarius strain S88 nov., isolated from a marine algae.</title>
        <authorList>
            <person name="Lee M.W."/>
            <person name="Lee J.K."/>
            <person name="Kim J.M."/>
            <person name="Choi D.G."/>
            <person name="Baek J.H."/>
            <person name="Bayburt H."/>
            <person name="Jung J.J."/>
            <person name="Han D.M."/>
            <person name="Jeon C.O."/>
        </authorList>
    </citation>
    <scope>NUCLEOTIDE SEQUENCE [LARGE SCALE GENOMIC DNA]</scope>
    <source>
        <strain evidence="2 3">S88</strain>
    </source>
</reference>
<dbReference type="InterPro" id="IPR011330">
    <property type="entry name" value="Glyco_hydro/deAcase_b/a-brl"/>
</dbReference>
<dbReference type="Pfam" id="PF04748">
    <property type="entry name" value="Polysacc_deac_2"/>
    <property type="match status" value="1"/>
</dbReference>
<dbReference type="SUPFAM" id="SSF88713">
    <property type="entry name" value="Glycoside hydrolase/deacetylase"/>
    <property type="match status" value="1"/>
</dbReference>
<evidence type="ECO:0000256" key="1">
    <source>
        <dbReference type="SAM" id="MobiDB-lite"/>
    </source>
</evidence>
<sequence length="584" mass="60287">MLRGLLGGLISGTAVSGVCLAVASVIVGGGNTGTDAARNADHKTEESAAAPQTAEVEVPAGSEFNQGLSDEAVSLPEPEPSAPKEPVGQADAPEPGSLAALSESDLGSANAPEVGQIDSSLETPEVPTEEGGVALGGDEPVVAIEQGDAPDAPQDDDTVSVSTEPAQPLTPEPVEAETGLELAQAEAEVETEAEAEVETAAQSSNTVAEEADVESASESVVVVEEPAETEEAATEAEVQQDPVADTSDVAEDTPTTATEKTGLAQISEEIEQTPTPEPAQPEVSEETAQADVAPEEDRVLDLAQAESATEEASSSVIGNIADGITTDRLPRVGDPVETEEAALEPPEDEAVPELGTEDLRPIDRFAVEFENKGDKPLMAIVLMDDGNSLVGPEAFTDFPYPISFAVNVTSPKAKEIAQKYRDAGQEVLAMTNLPENAAAQDVEVAMGVYLEAVPEAVGIMEGLDTGLQSNREAAAQLAPILLASGHGLVMWPNGLNTAQKLAAREGVPSATVFRDFDGNGQGATVIRRFLDQAAFRAGQEEGGVIMVGRLRPDTISALLLWGLQDRASSVALAPVSAVLKASQE</sequence>
<feature type="compositionally biased region" description="Acidic residues" evidence="1">
    <location>
        <begin position="187"/>
        <end position="197"/>
    </location>
</feature>
<dbReference type="EMBL" id="CP146069">
    <property type="protein sequence ID" value="WWR45373.1"/>
    <property type="molecule type" value="Genomic_DNA"/>
</dbReference>
<dbReference type="Gene3D" id="3.20.20.370">
    <property type="entry name" value="Glycoside hydrolase/deacetylase"/>
    <property type="match status" value="1"/>
</dbReference>
<organism evidence="2 3">
    <name type="scientific">Roseovarius phycicola</name>
    <dbReference type="NCBI Taxonomy" id="3080976"/>
    <lineage>
        <taxon>Bacteria</taxon>
        <taxon>Pseudomonadati</taxon>
        <taxon>Pseudomonadota</taxon>
        <taxon>Alphaproteobacteria</taxon>
        <taxon>Rhodobacterales</taxon>
        <taxon>Roseobacteraceae</taxon>
        <taxon>Roseovarius</taxon>
    </lineage>
</organism>
<dbReference type="CDD" id="cd10936">
    <property type="entry name" value="CE4_DAC2"/>
    <property type="match status" value="1"/>
</dbReference>
<evidence type="ECO:0000313" key="3">
    <source>
        <dbReference type="Proteomes" id="UP001364156"/>
    </source>
</evidence>